<sequence length="109" mass="11941">MHKNVGKNGKYVRKGYADIFHSVEKNVERIESGEVFSTLCRYDIGNTSPDAVTCVDHSGIESSSPDGPYGEAKSASIMPLSTFFSNVYCALGYPSPMYLMHPSPDVSLR</sequence>
<organism evidence="1 3">
    <name type="scientific">Cucumis melo var. makuwa</name>
    <name type="common">Oriental melon</name>
    <dbReference type="NCBI Taxonomy" id="1194695"/>
    <lineage>
        <taxon>Eukaryota</taxon>
        <taxon>Viridiplantae</taxon>
        <taxon>Streptophyta</taxon>
        <taxon>Embryophyta</taxon>
        <taxon>Tracheophyta</taxon>
        <taxon>Spermatophyta</taxon>
        <taxon>Magnoliopsida</taxon>
        <taxon>eudicotyledons</taxon>
        <taxon>Gunneridae</taxon>
        <taxon>Pentapetalae</taxon>
        <taxon>rosids</taxon>
        <taxon>fabids</taxon>
        <taxon>Cucurbitales</taxon>
        <taxon>Cucurbitaceae</taxon>
        <taxon>Benincaseae</taxon>
        <taxon>Cucumis</taxon>
    </lineage>
</organism>
<evidence type="ECO:0000313" key="4">
    <source>
        <dbReference type="Proteomes" id="UP000321947"/>
    </source>
</evidence>
<dbReference type="Proteomes" id="UP000321947">
    <property type="component" value="Unassembled WGS sequence"/>
</dbReference>
<dbReference type="EMBL" id="SSTE01005050">
    <property type="protein sequence ID" value="KAA0061299.1"/>
    <property type="molecule type" value="Genomic_DNA"/>
</dbReference>
<dbReference type="EMBL" id="SSTD01011273">
    <property type="protein sequence ID" value="TYK09878.1"/>
    <property type="molecule type" value="Genomic_DNA"/>
</dbReference>
<comment type="caution">
    <text evidence="1">The sequence shown here is derived from an EMBL/GenBank/DDBJ whole genome shotgun (WGS) entry which is preliminary data.</text>
</comment>
<dbReference type="AlphaFoldDB" id="A0A5A7V6H9"/>
<evidence type="ECO:0000313" key="3">
    <source>
        <dbReference type="Proteomes" id="UP000321393"/>
    </source>
</evidence>
<gene>
    <name evidence="2" type="ORF">E5676_scaffold39G00500</name>
    <name evidence="1" type="ORF">E6C27_scaffold455G001450</name>
</gene>
<dbReference type="Proteomes" id="UP000321393">
    <property type="component" value="Unassembled WGS sequence"/>
</dbReference>
<reference evidence="3 4" key="1">
    <citation type="submission" date="2019-08" db="EMBL/GenBank/DDBJ databases">
        <title>Draft genome sequences of two oriental melons (Cucumis melo L. var makuwa).</title>
        <authorList>
            <person name="Kwon S.-Y."/>
        </authorList>
    </citation>
    <scope>NUCLEOTIDE SEQUENCE [LARGE SCALE GENOMIC DNA]</scope>
    <source>
        <strain evidence="4">cv. Chang Bougi</strain>
        <strain evidence="3">cv. SW 3</strain>
        <tissue evidence="1">Leaf</tissue>
    </source>
</reference>
<accession>A0A5A7V6H9</accession>
<evidence type="ECO:0000313" key="1">
    <source>
        <dbReference type="EMBL" id="KAA0061299.1"/>
    </source>
</evidence>
<protein>
    <submittedName>
        <fullName evidence="1">Uncharacterized protein</fullName>
    </submittedName>
</protein>
<evidence type="ECO:0000313" key="2">
    <source>
        <dbReference type="EMBL" id="TYK09878.1"/>
    </source>
</evidence>
<name>A0A5A7V6H9_CUCMM</name>
<proteinExistence type="predicted"/>